<dbReference type="EMBL" id="CP019471">
    <property type="protein sequence ID" value="UQC73727.1"/>
    <property type="molecule type" value="Genomic_DNA"/>
</dbReference>
<keyword evidence="2" id="KW-1185">Reference proteome</keyword>
<dbReference type="GeneID" id="73334433"/>
<dbReference type="Proteomes" id="UP000830671">
    <property type="component" value="Chromosome 1"/>
</dbReference>
<gene>
    <name evidence="1" type="ORF">CLUP02_00373</name>
</gene>
<protein>
    <submittedName>
        <fullName evidence="1">Uncharacterized protein</fullName>
    </submittedName>
</protein>
<evidence type="ECO:0000313" key="1">
    <source>
        <dbReference type="EMBL" id="UQC73727.1"/>
    </source>
</evidence>
<accession>A0A9Q8SC04</accession>
<organism evidence="1 2">
    <name type="scientific">Colletotrichum lupini</name>
    <dbReference type="NCBI Taxonomy" id="145971"/>
    <lineage>
        <taxon>Eukaryota</taxon>
        <taxon>Fungi</taxon>
        <taxon>Dikarya</taxon>
        <taxon>Ascomycota</taxon>
        <taxon>Pezizomycotina</taxon>
        <taxon>Sordariomycetes</taxon>
        <taxon>Hypocreomycetidae</taxon>
        <taxon>Glomerellales</taxon>
        <taxon>Glomerellaceae</taxon>
        <taxon>Colletotrichum</taxon>
        <taxon>Colletotrichum acutatum species complex</taxon>
    </lineage>
</organism>
<proteinExistence type="predicted"/>
<name>A0A9Q8SC04_9PEZI</name>
<sequence length="624" mass="70209">MIEPVWRDGRCVGSLEWNVEGAHGRATWTRKLKPRPSEQQIDEPGQTMFKWPFASLGMRVLCGAEFSGIRVSDSPLFLQEHGDRTVVSRWTATVLALSVQVSFACLKGQAPQAPDFDTPNRACLHNGRHEGNLQFFACPFYNRRGQGAMEPLKTWTLEIIVQPFVRFTMVANLSGQRLWRLPRIALAASRSKIHLPMSVPVDLSGCTPRQVVARDCSNLREGWLTRVLGHNTVALCYFHDTNKGNFHQSILRLQGFQWSRQTRPLACSNHHDHCAPMLPKLRPRKLTKFWNNFYGRAISFGKSRDRETSDSMLPYPFLRSANRRGMSLKAMSTSDQPLRPCQRLPVREHRTTLHLPPLACTMREAISSMSIFIRAKSSLNPMSAHLCDSGAVRAHNAAKSTTTSKIKCPTSSSWHHGPPIGNNAAIDIPTIEVQSHDACGAGIDTDTGYFKGYSAKAWHIQRDNRTCMLFLFLPFAFCRDLHRQLQCSRASWQIAHASGNSSTAVRFANTFKVNNVDQLKKKDKIPNHEQTYTALWSIYQQGAGTVDDGRQTYFPVTSRFAQPEPSVSRRGHGSAVGTIARGMAHGPWESRARRTQYATGSRHAAAPRRWAKADRRTEHLLFGE</sequence>
<dbReference type="KEGG" id="clup:CLUP02_00373"/>
<dbReference type="RefSeq" id="XP_049135380.1">
    <property type="nucleotide sequence ID" value="XM_049279423.1"/>
</dbReference>
<evidence type="ECO:0000313" key="2">
    <source>
        <dbReference type="Proteomes" id="UP000830671"/>
    </source>
</evidence>
<dbReference type="AlphaFoldDB" id="A0A9Q8SC04"/>
<reference evidence="1" key="1">
    <citation type="journal article" date="2021" name="Mol. Plant Microbe Interact.">
        <title>Complete Genome Sequence of the Plant-Pathogenic Fungus Colletotrichum lupini.</title>
        <authorList>
            <person name="Baroncelli R."/>
            <person name="Pensec F."/>
            <person name="Da Lio D."/>
            <person name="Boufleur T."/>
            <person name="Vicente I."/>
            <person name="Sarrocco S."/>
            <person name="Picot A."/>
            <person name="Baraldi E."/>
            <person name="Sukno S."/>
            <person name="Thon M."/>
            <person name="Le Floch G."/>
        </authorList>
    </citation>
    <scope>NUCLEOTIDE SEQUENCE</scope>
    <source>
        <strain evidence="1">IMI 504893</strain>
    </source>
</reference>